<dbReference type="OrthoDB" id="8687362at2"/>
<dbReference type="RefSeq" id="WP_097182760.1">
    <property type="nucleotide sequence ID" value="NZ_OCNK01000001.1"/>
</dbReference>
<proteinExistence type="predicted"/>
<sequence>MTSPGGREIARVRAAVSDVVEQVFGTVAQVHAAVRRPAARDGLHTGGTVLDHDVRELLHAPGQLAVGLGLVVAPRPDEELPLRLEWWQLDPGGGPLRSLEPDLRPTSLGYYDYTATEWFDVPRRTGRRHVVGPYVDVHGTGRYLLTLTEPVVVDGEFVGVVGADVSVRRFENHLLALLGGLPAPFVLLNDEDRVVLSTAPRRLVGSLLPRGADPLGAGAGVPGVPWRLHLVGDATLLRA</sequence>
<name>A0A286GIU7_9ACTN</name>
<protein>
    <recommendedName>
        <fullName evidence="3">Cache domain-containing protein</fullName>
    </recommendedName>
</protein>
<dbReference type="Pfam" id="PF22673">
    <property type="entry name" value="MCP-like_PDC_1"/>
    <property type="match status" value="1"/>
</dbReference>
<dbReference type="Gene3D" id="3.30.450.20">
    <property type="entry name" value="PAS domain"/>
    <property type="match status" value="1"/>
</dbReference>
<evidence type="ECO:0000313" key="1">
    <source>
        <dbReference type="EMBL" id="SOD94904.1"/>
    </source>
</evidence>
<evidence type="ECO:0008006" key="3">
    <source>
        <dbReference type="Google" id="ProtNLM"/>
    </source>
</evidence>
<reference evidence="2" key="1">
    <citation type="submission" date="2017-09" db="EMBL/GenBank/DDBJ databases">
        <authorList>
            <person name="Varghese N."/>
            <person name="Submissions S."/>
        </authorList>
    </citation>
    <scope>NUCLEOTIDE SEQUENCE [LARGE SCALE GENOMIC DNA]</scope>
    <source>
        <strain evidence="2">DSM 44270</strain>
    </source>
</reference>
<keyword evidence="2" id="KW-1185">Reference proteome</keyword>
<dbReference type="Proteomes" id="UP000219482">
    <property type="component" value="Unassembled WGS sequence"/>
</dbReference>
<dbReference type="EMBL" id="OCNK01000001">
    <property type="protein sequence ID" value="SOD94904.1"/>
    <property type="molecule type" value="Genomic_DNA"/>
</dbReference>
<accession>A0A286GIU7</accession>
<evidence type="ECO:0000313" key="2">
    <source>
        <dbReference type="Proteomes" id="UP000219482"/>
    </source>
</evidence>
<dbReference type="AlphaFoldDB" id="A0A286GIU7"/>
<organism evidence="1 2">
    <name type="scientific">Blastococcus haudaquaticus</name>
    <dbReference type="NCBI Taxonomy" id="1938745"/>
    <lineage>
        <taxon>Bacteria</taxon>
        <taxon>Bacillati</taxon>
        <taxon>Actinomycetota</taxon>
        <taxon>Actinomycetes</taxon>
        <taxon>Geodermatophilales</taxon>
        <taxon>Geodermatophilaceae</taxon>
        <taxon>Blastococcus</taxon>
    </lineage>
</organism>
<dbReference type="CDD" id="cd12913">
    <property type="entry name" value="PDC1_MCP_like"/>
    <property type="match status" value="1"/>
</dbReference>
<gene>
    <name evidence="1" type="ORF">SAMN06272739_1032</name>
</gene>